<comment type="similarity">
    <text evidence="1">Belongs to the CCM1 family.</text>
</comment>
<organism evidence="7 8">
    <name type="scientific">Elaphomyces granulatus</name>
    <dbReference type="NCBI Taxonomy" id="519963"/>
    <lineage>
        <taxon>Eukaryota</taxon>
        <taxon>Fungi</taxon>
        <taxon>Dikarya</taxon>
        <taxon>Ascomycota</taxon>
        <taxon>Pezizomycotina</taxon>
        <taxon>Eurotiomycetes</taxon>
        <taxon>Eurotiomycetidae</taxon>
        <taxon>Eurotiales</taxon>
        <taxon>Elaphomycetaceae</taxon>
        <taxon>Elaphomyces</taxon>
    </lineage>
</organism>
<gene>
    <name evidence="7" type="ORF">Egran_06584</name>
</gene>
<comment type="subunit">
    <text evidence="4">Binds to mitochondrial small subunit 15S rRNA.</text>
</comment>
<reference evidence="7 8" key="1">
    <citation type="journal article" date="2015" name="Environ. Microbiol.">
        <title>Metagenome sequence of Elaphomyces granulatus from sporocarp tissue reveals Ascomycota ectomycorrhizal fingerprints of genome expansion and a Proteobacteria-rich microbiome.</title>
        <authorList>
            <person name="Quandt C.A."/>
            <person name="Kohler A."/>
            <person name="Hesse C.N."/>
            <person name="Sharpton T.J."/>
            <person name="Martin F."/>
            <person name="Spatafora J.W."/>
        </authorList>
    </citation>
    <scope>NUCLEOTIDE SEQUENCE [LARGE SCALE GENOMIC DNA]</scope>
    <source>
        <strain evidence="7 8">OSC145934</strain>
    </source>
</reference>
<evidence type="ECO:0000256" key="6">
    <source>
        <dbReference type="SAM" id="MobiDB-lite"/>
    </source>
</evidence>
<evidence type="ECO:0000313" key="7">
    <source>
        <dbReference type="EMBL" id="OXV05647.1"/>
    </source>
</evidence>
<dbReference type="InterPro" id="IPR011990">
    <property type="entry name" value="TPR-like_helical_dom_sf"/>
</dbReference>
<accession>A0A232LPB1</accession>
<name>A0A232LPB1_9EURO</name>
<dbReference type="Gene3D" id="1.25.40.10">
    <property type="entry name" value="Tetratricopeptide repeat domain"/>
    <property type="match status" value="2"/>
</dbReference>
<dbReference type="PANTHER" id="PTHR47447">
    <property type="entry name" value="OS03G0856100 PROTEIN"/>
    <property type="match status" value="1"/>
</dbReference>
<dbReference type="EMBL" id="NPHW01006634">
    <property type="protein sequence ID" value="OXV05647.1"/>
    <property type="molecule type" value="Genomic_DNA"/>
</dbReference>
<feature type="region of interest" description="Disordered" evidence="6">
    <location>
        <begin position="1261"/>
        <end position="1301"/>
    </location>
</feature>
<comment type="caution">
    <text evidence="7">The sequence shown here is derived from an EMBL/GenBank/DDBJ whole genome shotgun (WGS) entry which is preliminary data.</text>
</comment>
<sequence length="1301" mass="148318">MLERAAICLDSARRHLLRNPNGVIRSRRLLKPHFWRHSVPDSKNPSWRISFWYTPPLMQSESLNVVEKSPHLVENTTHAFLEFLYPPPCQRFAMSWLSRPRSRLPSRRKRRIIPNVSRPYVSEASELCEAPQTKLSSETPSNSTDQENRTQKVMTLHAFLNEKSKLEHDKAWELFEEAGNPPEFRSRLLDYLRTSNRPVDLKRAKRLFDTIDLEMRTADDYLHVTTCLLLSGRNADVKHVCAEAMARCLGISSWGTAFASFVQSSQWQNMAELWDFRPSGIEYNVFHDALGFLKSLIDLPDRILRLSEYLKEQKSSSVDSKLGELAPFLLNLLFRTPKMMKAISTEMILRLTQNFNQLELLTSEHYHYAIEVLQSFEVRSDIIRSMVVYRNFRWHMDGEVPPQRLLQSLLKTLKSLEITHGIQYILKEYILFYGKPSKEAYKLALATFSRAGDARSVGDLFNNLVADHGNPQSLRWITPCLYVHARLGRVEETVKEFRKISEEFGLLPNIVCWNILLTAYANAKDISGAFSTWEEMVGENVRPNPYTFGILMSLCANRGDINAVRHLFQVARKLQVKITTAMVDTIIEAYCNNQKFQDAEEIAEACLSLDMEGSRVRMWNILLWMHAFRGDLDSVSRIQSRMESAGLRPDQMTYAALILSLALVRRPDSARRILRTLHRSRRVHAIELHYIIILYAYVQARNRDMVQVLYREMMERFNNPSPSARLLMLKNYLMKDLQLLKEEGYDKRDDANVRLVSAERFLADTLAEFDIKQLASKQPQPGTARQSLREAFPTMYYQYIIRAYGTAGAYTKVQGLFDRFSQNGQISVSNRSFNEAPPIHLLAALMHAHLKTEQYSKVEECWRMALPRAVKLASRLDVETLMSSNCPTDGDQGHPNPPNDSVDILEPKLNSSAAGAATSILPTQRFILWKCISLYMQALAFQGEPWRIPQLVAEFQGLGFSLTTHNWSTYVQMLAMSKRATDQMEAFVTFEEKFMPNFPGWQNLRLGLAVKPEGAPDTLDCIENPKRGKRRGFLGKAGRRLWSKIQPDFMMPTYTTMVYLASALLDFRERSIIDGGIQLKSLFASAPKTIQTIADMPRLREKFQGIFLRRREELGDKEMEPHEPFVWTGGILGVGGESRTVTDPKDELSKLSETGALSVTAAPSEVSGRPRQEQVDCMPTSQPLSAAGMIGDLEYFEDASLNYVDDLIGPPERTLDYQDQVDIEAETLLQSRQRLLGIDPLTEEEPPDVDGWRLAVGLVKSKAPSPESAAKDSSPNESPVASRKVKGPDIYSIMSESAAEE</sequence>
<evidence type="ECO:0000256" key="3">
    <source>
        <dbReference type="ARBA" id="ARBA00044493"/>
    </source>
</evidence>
<feature type="compositionally biased region" description="Polar residues" evidence="6">
    <location>
        <begin position="133"/>
        <end position="145"/>
    </location>
</feature>
<comment type="function">
    <text evidence="3">Regulates mitochondrial small subunit maturation by controlling 15S rRNA 5'-end processing. Localizes to the 5' precursor of the 15S rRNA in a position that is subsequently occupied by mS47 in the mature yeast mtSSU. Uses structure and sequence-specific RNA recognition, binding to a single-stranded region of the precursor and specifically recognizing bases -6 to -1. The exchange of Ccm1 for mS47 is coupled to the irreversible removal of precursor rRNA that is accompanied by conformational changes of the mitoribosomal proteins uS5m and mS26. These conformational changes signal completion of 5'-end rRNA processing through protection of the mature 5'-end of the 15S rRNA and stabilization of mS47. The removal of the 5' precursor together with the dissociation of Ccm1 may be catalyzed by the 5'-3' exoribonuclease Pet127. Involved in the specific removal of group I introns in mitochondrial encoded transcripts.</text>
</comment>
<dbReference type="Pfam" id="PF13812">
    <property type="entry name" value="PPR_3"/>
    <property type="match status" value="1"/>
</dbReference>
<feature type="repeat" description="PPR" evidence="5">
    <location>
        <begin position="509"/>
        <end position="543"/>
    </location>
</feature>
<dbReference type="NCBIfam" id="TIGR00756">
    <property type="entry name" value="PPR"/>
    <property type="match status" value="1"/>
</dbReference>
<dbReference type="InterPro" id="IPR002885">
    <property type="entry name" value="PPR_rpt"/>
</dbReference>
<keyword evidence="8" id="KW-1185">Reference proteome</keyword>
<protein>
    <recommendedName>
        <fullName evidence="9">Pentacotripeptide-repeat region of PRORP domain-containing protein</fullName>
    </recommendedName>
</protein>
<proteinExistence type="inferred from homology"/>
<dbReference type="Proteomes" id="UP000243515">
    <property type="component" value="Unassembled WGS sequence"/>
</dbReference>
<evidence type="ECO:0000256" key="2">
    <source>
        <dbReference type="ARBA" id="ARBA00022737"/>
    </source>
</evidence>
<dbReference type="Pfam" id="PF13041">
    <property type="entry name" value="PPR_2"/>
    <property type="match status" value="1"/>
</dbReference>
<evidence type="ECO:0000256" key="5">
    <source>
        <dbReference type="PROSITE-ProRule" id="PRU00708"/>
    </source>
</evidence>
<evidence type="ECO:0000313" key="8">
    <source>
        <dbReference type="Proteomes" id="UP000243515"/>
    </source>
</evidence>
<evidence type="ECO:0000256" key="4">
    <source>
        <dbReference type="ARBA" id="ARBA00044511"/>
    </source>
</evidence>
<evidence type="ECO:0000256" key="1">
    <source>
        <dbReference type="ARBA" id="ARBA00006192"/>
    </source>
</evidence>
<keyword evidence="2" id="KW-0677">Repeat</keyword>
<dbReference type="PANTHER" id="PTHR47447:SF17">
    <property type="entry name" value="OS12G0638900 PROTEIN"/>
    <property type="match status" value="1"/>
</dbReference>
<dbReference type="OrthoDB" id="1882346at2759"/>
<evidence type="ECO:0008006" key="9">
    <source>
        <dbReference type="Google" id="ProtNLM"/>
    </source>
</evidence>
<dbReference type="PROSITE" id="PS51375">
    <property type="entry name" value="PPR"/>
    <property type="match status" value="1"/>
</dbReference>
<feature type="region of interest" description="Disordered" evidence="6">
    <location>
        <begin position="129"/>
        <end position="148"/>
    </location>
</feature>